<sequence length="160" mass="17837">MSHQSHLAFSTVVFPNRLAMSDGMSATQLDLMSDSCFTSDPIVRCCSGIALRPSPGIVSHHGCCIEPWGTRLWTLATPFKLDNDLLHSSLLPGTKFLHIPVRPYLVKQASKRPNSRFLSGAWHFARLLDVIFDGMPEYQSTDGQVYVGKVCIIHTLYMDI</sequence>
<gene>
    <name evidence="1" type="ORF">AUEXF2481DRAFT_416583</name>
</gene>
<evidence type="ECO:0000313" key="1">
    <source>
        <dbReference type="EMBL" id="KEQ92718.1"/>
    </source>
</evidence>
<dbReference type="InParanoid" id="A0A074Y4K7"/>
<proteinExistence type="predicted"/>
<name>A0A074Y4K7_AURSE</name>
<organism evidence="1 2">
    <name type="scientific">Aureobasidium subglaciale (strain EXF-2481)</name>
    <name type="common">Aureobasidium pullulans var. subglaciale</name>
    <dbReference type="NCBI Taxonomy" id="1043005"/>
    <lineage>
        <taxon>Eukaryota</taxon>
        <taxon>Fungi</taxon>
        <taxon>Dikarya</taxon>
        <taxon>Ascomycota</taxon>
        <taxon>Pezizomycotina</taxon>
        <taxon>Dothideomycetes</taxon>
        <taxon>Dothideomycetidae</taxon>
        <taxon>Dothideales</taxon>
        <taxon>Saccotheciaceae</taxon>
        <taxon>Aureobasidium</taxon>
    </lineage>
</organism>
<dbReference type="RefSeq" id="XP_013341253.1">
    <property type="nucleotide sequence ID" value="XM_013485799.1"/>
</dbReference>
<dbReference type="AlphaFoldDB" id="A0A074Y4K7"/>
<dbReference type="OrthoDB" id="10624427at2759"/>
<protein>
    <submittedName>
        <fullName evidence="1">Uncharacterized protein</fullName>
    </submittedName>
</protein>
<dbReference type="GeneID" id="25366927"/>
<dbReference type="Proteomes" id="UP000030641">
    <property type="component" value="Unassembled WGS sequence"/>
</dbReference>
<keyword evidence="2" id="KW-1185">Reference proteome</keyword>
<evidence type="ECO:0000313" key="2">
    <source>
        <dbReference type="Proteomes" id="UP000030641"/>
    </source>
</evidence>
<dbReference type="HOGENOM" id="CLU_1651810_0_0_1"/>
<reference evidence="1 2" key="1">
    <citation type="journal article" date="2014" name="BMC Genomics">
        <title>Genome sequencing of four Aureobasidium pullulans varieties: biotechnological potential, stress tolerance, and description of new species.</title>
        <authorList>
            <person name="Gostin Ar C."/>
            <person name="Ohm R.A."/>
            <person name="Kogej T."/>
            <person name="Sonjak S."/>
            <person name="Turk M."/>
            <person name="Zajc J."/>
            <person name="Zalar P."/>
            <person name="Grube M."/>
            <person name="Sun H."/>
            <person name="Han J."/>
            <person name="Sharma A."/>
            <person name="Chiniquy J."/>
            <person name="Ngan C.Y."/>
            <person name="Lipzen A."/>
            <person name="Barry K."/>
            <person name="Grigoriev I.V."/>
            <person name="Gunde-Cimerman N."/>
        </authorList>
    </citation>
    <scope>NUCLEOTIDE SEQUENCE [LARGE SCALE GENOMIC DNA]</scope>
    <source>
        <strain evidence="1 2">EXF-2481</strain>
    </source>
</reference>
<accession>A0A074Y4K7</accession>
<dbReference type="EMBL" id="KL584769">
    <property type="protein sequence ID" value="KEQ92718.1"/>
    <property type="molecule type" value="Genomic_DNA"/>
</dbReference>